<feature type="transmembrane region" description="Helical" evidence="1">
    <location>
        <begin position="12"/>
        <end position="29"/>
    </location>
</feature>
<keyword evidence="3" id="KW-0808">Transferase</keyword>
<dbReference type="InterPro" id="IPR051091">
    <property type="entry name" value="O-Glucosyltr/Glycosyltrsf_90"/>
</dbReference>
<sequence>MLSFFARRVSTVAAVTAVVFLIIFFTLLLRPSHIDTLLPSDHFSAPHPLPVPQNTTDGWSFAARRDARNYALSKEQCDAAFPGLYDEIYRAANFRDDVGPVTPEDVDITWRADGVVRVLLYQNQLYIVDARGVARHDYRDRSLAVLHSLNRAVETFPDLLPNIEFSFAVDDMAEPSGNSKTIWSLARLPEKEKQWLMPDFGFWSWPVTGAESYNELRRQIAEEEDYFDNKLPMVMWRGALNVNKERKNLMEITKDKDWADVKDIDWSNKTLLYERLVSMVDHCKYKYLIHTEGRSYSGRLKYIQNCESVIIIPELAWIQNYHHLLVPSGEQQNYVLVEKDFSDLEEKITYLLEHDDEANRIATNSISMFRDRYLTQAAQACYWRELIRSWANVSFQPQLYEEVDSTDEVTGHSSTTRKLRGTTFETYV</sequence>
<reference evidence="3" key="1">
    <citation type="journal article" date="2020" name="Stud. Mycol.">
        <title>101 Dothideomycetes genomes: a test case for predicting lifestyles and emergence of pathogens.</title>
        <authorList>
            <person name="Haridas S."/>
            <person name="Albert R."/>
            <person name="Binder M."/>
            <person name="Bloem J."/>
            <person name="Labutti K."/>
            <person name="Salamov A."/>
            <person name="Andreopoulos B."/>
            <person name="Baker S."/>
            <person name="Barry K."/>
            <person name="Bills G."/>
            <person name="Bluhm B."/>
            <person name="Cannon C."/>
            <person name="Castanera R."/>
            <person name="Culley D."/>
            <person name="Daum C."/>
            <person name="Ezra D."/>
            <person name="Gonzalez J."/>
            <person name="Henrissat B."/>
            <person name="Kuo A."/>
            <person name="Liang C."/>
            <person name="Lipzen A."/>
            <person name="Lutzoni F."/>
            <person name="Magnuson J."/>
            <person name="Mondo S."/>
            <person name="Nolan M."/>
            <person name="Ohm R."/>
            <person name="Pangilinan J."/>
            <person name="Park H.-J."/>
            <person name="Ramirez L."/>
            <person name="Alfaro M."/>
            <person name="Sun H."/>
            <person name="Tritt A."/>
            <person name="Yoshinaga Y."/>
            <person name="Zwiers L.-H."/>
            <person name="Turgeon B."/>
            <person name="Goodwin S."/>
            <person name="Spatafora J."/>
            <person name="Crous P."/>
            <person name="Grigoriev I."/>
        </authorList>
    </citation>
    <scope>NUCLEOTIDE SEQUENCE</scope>
    <source>
        <strain evidence="3">ATCC 16933</strain>
    </source>
</reference>
<proteinExistence type="predicted"/>
<keyword evidence="1" id="KW-0812">Transmembrane</keyword>
<dbReference type="EMBL" id="MU001682">
    <property type="protein sequence ID" value="KAF2456649.1"/>
    <property type="molecule type" value="Genomic_DNA"/>
</dbReference>
<accession>A0A6A6NY71</accession>
<dbReference type="PANTHER" id="PTHR12203:SF107">
    <property type="entry name" value="GLYCOSYL TRANSFERASE CAP10 DOMAIN-CONTAINING PROTEIN"/>
    <property type="match status" value="1"/>
</dbReference>
<feature type="domain" description="Glycosyl transferase CAP10" evidence="2">
    <location>
        <begin position="159"/>
        <end position="390"/>
    </location>
</feature>
<name>A0A6A6NY71_9PEZI</name>
<organism evidence="3 4">
    <name type="scientific">Lineolata rhizophorae</name>
    <dbReference type="NCBI Taxonomy" id="578093"/>
    <lineage>
        <taxon>Eukaryota</taxon>
        <taxon>Fungi</taxon>
        <taxon>Dikarya</taxon>
        <taxon>Ascomycota</taxon>
        <taxon>Pezizomycotina</taxon>
        <taxon>Dothideomycetes</taxon>
        <taxon>Dothideomycetes incertae sedis</taxon>
        <taxon>Lineolatales</taxon>
        <taxon>Lineolataceae</taxon>
        <taxon>Lineolata</taxon>
    </lineage>
</organism>
<dbReference type="AlphaFoldDB" id="A0A6A6NY71"/>
<dbReference type="Proteomes" id="UP000799766">
    <property type="component" value="Unassembled WGS sequence"/>
</dbReference>
<dbReference type="InterPro" id="IPR006598">
    <property type="entry name" value="CAP10"/>
</dbReference>
<keyword evidence="1" id="KW-0472">Membrane</keyword>
<evidence type="ECO:0000313" key="3">
    <source>
        <dbReference type="EMBL" id="KAF2456649.1"/>
    </source>
</evidence>
<keyword evidence="4" id="KW-1185">Reference proteome</keyword>
<dbReference type="OrthoDB" id="202415at2759"/>
<dbReference type="Pfam" id="PF05686">
    <property type="entry name" value="Glyco_transf_90"/>
    <property type="match status" value="1"/>
</dbReference>
<protein>
    <submittedName>
        <fullName evidence="3">Glycosyl transferase family 90-domain-containing protein</fullName>
    </submittedName>
</protein>
<evidence type="ECO:0000259" key="2">
    <source>
        <dbReference type="SMART" id="SM00672"/>
    </source>
</evidence>
<keyword evidence="1" id="KW-1133">Transmembrane helix</keyword>
<dbReference type="PANTHER" id="PTHR12203">
    <property type="entry name" value="KDEL LYS-ASP-GLU-LEU CONTAINING - RELATED"/>
    <property type="match status" value="1"/>
</dbReference>
<dbReference type="SMART" id="SM00672">
    <property type="entry name" value="CAP10"/>
    <property type="match status" value="1"/>
</dbReference>
<evidence type="ECO:0000313" key="4">
    <source>
        <dbReference type="Proteomes" id="UP000799766"/>
    </source>
</evidence>
<evidence type="ECO:0000256" key="1">
    <source>
        <dbReference type="SAM" id="Phobius"/>
    </source>
</evidence>
<gene>
    <name evidence="3" type="ORF">BDY21DRAFT_287190</name>
</gene>
<dbReference type="GO" id="GO:0016740">
    <property type="term" value="F:transferase activity"/>
    <property type="evidence" value="ECO:0007669"/>
    <property type="project" value="UniProtKB-KW"/>
</dbReference>